<accession>A0A0A9CD41</accession>
<dbReference type="AlphaFoldDB" id="A0A0A9CD41"/>
<evidence type="ECO:0000313" key="1">
    <source>
        <dbReference type="EMBL" id="JAD71315.1"/>
    </source>
</evidence>
<dbReference type="EMBL" id="GBRH01226580">
    <property type="protein sequence ID" value="JAD71315.1"/>
    <property type="molecule type" value="Transcribed_RNA"/>
</dbReference>
<sequence>MSNVLAISWVKQIIPYFVDYGKRGTWNIYSLRLRRISRGKMDFDSYGSGHCSYSWNTGFIKCLT</sequence>
<organism evidence="1">
    <name type="scientific">Arundo donax</name>
    <name type="common">Giant reed</name>
    <name type="synonym">Donax arundinaceus</name>
    <dbReference type="NCBI Taxonomy" id="35708"/>
    <lineage>
        <taxon>Eukaryota</taxon>
        <taxon>Viridiplantae</taxon>
        <taxon>Streptophyta</taxon>
        <taxon>Embryophyta</taxon>
        <taxon>Tracheophyta</taxon>
        <taxon>Spermatophyta</taxon>
        <taxon>Magnoliopsida</taxon>
        <taxon>Liliopsida</taxon>
        <taxon>Poales</taxon>
        <taxon>Poaceae</taxon>
        <taxon>PACMAD clade</taxon>
        <taxon>Arundinoideae</taxon>
        <taxon>Arundineae</taxon>
        <taxon>Arundo</taxon>
    </lineage>
</organism>
<proteinExistence type="predicted"/>
<protein>
    <submittedName>
        <fullName evidence="1">Uncharacterized protein</fullName>
    </submittedName>
</protein>
<reference evidence="1" key="2">
    <citation type="journal article" date="2015" name="Data Brief">
        <title>Shoot transcriptome of the giant reed, Arundo donax.</title>
        <authorList>
            <person name="Barrero R.A."/>
            <person name="Guerrero F.D."/>
            <person name="Moolhuijzen P."/>
            <person name="Goolsby J.A."/>
            <person name="Tidwell J."/>
            <person name="Bellgard S.E."/>
            <person name="Bellgard M.I."/>
        </authorList>
    </citation>
    <scope>NUCLEOTIDE SEQUENCE</scope>
    <source>
        <tissue evidence="1">Shoot tissue taken approximately 20 cm above the soil surface</tissue>
    </source>
</reference>
<reference evidence="1" key="1">
    <citation type="submission" date="2014-09" db="EMBL/GenBank/DDBJ databases">
        <authorList>
            <person name="Magalhaes I.L.F."/>
            <person name="Oliveira U."/>
            <person name="Santos F.R."/>
            <person name="Vidigal T.H.D.A."/>
            <person name="Brescovit A.D."/>
            <person name="Santos A.J."/>
        </authorList>
    </citation>
    <scope>NUCLEOTIDE SEQUENCE</scope>
    <source>
        <tissue evidence="1">Shoot tissue taken approximately 20 cm above the soil surface</tissue>
    </source>
</reference>
<name>A0A0A9CD41_ARUDO</name>